<keyword evidence="2" id="KW-1185">Reference proteome</keyword>
<gene>
    <name evidence="1" type="ORF">TRP8649_03324</name>
</gene>
<dbReference type="EMBL" id="FXXP01000002">
    <property type="protein sequence ID" value="SMX29191.1"/>
    <property type="molecule type" value="Genomic_DNA"/>
</dbReference>
<protein>
    <submittedName>
        <fullName evidence="1">Uncharacterized protein</fullName>
    </submittedName>
</protein>
<dbReference type="Proteomes" id="UP000225972">
    <property type="component" value="Unassembled WGS sequence"/>
</dbReference>
<proteinExistence type="predicted"/>
<name>A0A238JET1_9RHOB</name>
<accession>A0A238JET1</accession>
<organism evidence="1 2">
    <name type="scientific">Pelagimonas phthalicica</name>
    <dbReference type="NCBI Taxonomy" id="1037362"/>
    <lineage>
        <taxon>Bacteria</taxon>
        <taxon>Pseudomonadati</taxon>
        <taxon>Pseudomonadota</taxon>
        <taxon>Alphaproteobacteria</taxon>
        <taxon>Rhodobacterales</taxon>
        <taxon>Roseobacteraceae</taxon>
        <taxon>Pelagimonas</taxon>
    </lineage>
</organism>
<evidence type="ECO:0000313" key="2">
    <source>
        <dbReference type="Proteomes" id="UP000225972"/>
    </source>
</evidence>
<reference evidence="2" key="1">
    <citation type="submission" date="2017-05" db="EMBL/GenBank/DDBJ databases">
        <authorList>
            <person name="Rodrigo-Torres L."/>
            <person name="Arahal R. D."/>
            <person name="Lucena T."/>
        </authorList>
    </citation>
    <scope>NUCLEOTIDE SEQUENCE [LARGE SCALE GENOMIC DNA]</scope>
    <source>
        <strain evidence="2">CECT 8649</strain>
    </source>
</reference>
<sequence length="156" mass="18193">MCSLQATASVADENRSNWPCLTWQWVKRLLCGLDCDVKKVTQRQRDVAFEKGITKVCFVRRLNRLLFAGDPEVRILGHRKDEERNTLSRETRARAERMVLDHKSEDAWQVAFGIAVTKHKEISMKFQIKAEMLFAPKRPLPRPPEALATCVMWRKR</sequence>
<evidence type="ECO:0000313" key="1">
    <source>
        <dbReference type="EMBL" id="SMX29191.1"/>
    </source>
</evidence>
<dbReference type="AlphaFoldDB" id="A0A238JET1"/>